<dbReference type="GO" id="GO:0020037">
    <property type="term" value="F:heme binding"/>
    <property type="evidence" value="ECO:0007669"/>
    <property type="project" value="InterPro"/>
</dbReference>
<dbReference type="CDD" id="cd11056">
    <property type="entry name" value="CYP6-like"/>
    <property type="match status" value="1"/>
</dbReference>
<evidence type="ECO:0000256" key="6">
    <source>
        <dbReference type="ARBA" id="ARBA00022723"/>
    </source>
</evidence>
<keyword evidence="11 14" id="KW-0503">Monooxygenase</keyword>
<evidence type="ECO:0008006" key="18">
    <source>
        <dbReference type="Google" id="ProtNLM"/>
    </source>
</evidence>
<dbReference type="GO" id="GO:0005789">
    <property type="term" value="C:endoplasmic reticulum membrane"/>
    <property type="evidence" value="ECO:0007669"/>
    <property type="project" value="UniProtKB-SubCell"/>
</dbReference>
<keyword evidence="15" id="KW-0812">Transmembrane</keyword>
<dbReference type="GO" id="GO:0004497">
    <property type="term" value="F:monooxygenase activity"/>
    <property type="evidence" value="ECO:0007669"/>
    <property type="project" value="UniProtKB-KW"/>
</dbReference>
<comment type="subcellular location">
    <subcellularLocation>
        <location evidence="3">Endoplasmic reticulum membrane</location>
        <topology evidence="3">Peripheral membrane protein</topology>
    </subcellularLocation>
    <subcellularLocation>
        <location evidence="2">Microsome membrane</location>
        <topology evidence="2">Peripheral membrane protein</topology>
    </subcellularLocation>
</comment>
<dbReference type="PRINTS" id="PR00463">
    <property type="entry name" value="EP450I"/>
</dbReference>
<dbReference type="PRINTS" id="PR00385">
    <property type="entry name" value="P450"/>
</dbReference>
<dbReference type="InterPro" id="IPR036396">
    <property type="entry name" value="Cyt_P450_sf"/>
</dbReference>
<keyword evidence="7" id="KW-0256">Endoplasmic reticulum</keyword>
<dbReference type="InterPro" id="IPR001128">
    <property type="entry name" value="Cyt_P450"/>
</dbReference>
<keyword evidence="15" id="KW-1133">Transmembrane helix</keyword>
<dbReference type="InterPro" id="IPR002401">
    <property type="entry name" value="Cyt_P450_E_grp-I"/>
</dbReference>
<evidence type="ECO:0000256" key="11">
    <source>
        <dbReference type="ARBA" id="ARBA00023033"/>
    </source>
</evidence>
<evidence type="ECO:0000313" key="16">
    <source>
        <dbReference type="EMBL" id="CAH1104624.1"/>
    </source>
</evidence>
<feature type="transmembrane region" description="Helical" evidence="15">
    <location>
        <begin position="12"/>
        <end position="29"/>
    </location>
</feature>
<evidence type="ECO:0000256" key="2">
    <source>
        <dbReference type="ARBA" id="ARBA00004174"/>
    </source>
</evidence>
<dbReference type="Proteomes" id="UP001153636">
    <property type="component" value="Chromosome 17"/>
</dbReference>
<keyword evidence="6 13" id="KW-0479">Metal-binding</keyword>
<keyword evidence="8" id="KW-0492">Microsome</keyword>
<dbReference type="Pfam" id="PF00067">
    <property type="entry name" value="p450"/>
    <property type="match status" value="1"/>
</dbReference>
<comment type="similarity">
    <text evidence="4 14">Belongs to the cytochrome P450 family.</text>
</comment>
<dbReference type="PANTHER" id="PTHR24292:SF100">
    <property type="entry name" value="CYTOCHROME P450 6A16, ISOFORM B-RELATED"/>
    <property type="match status" value="1"/>
</dbReference>
<evidence type="ECO:0000256" key="13">
    <source>
        <dbReference type="PIRSR" id="PIRSR602401-1"/>
    </source>
</evidence>
<evidence type="ECO:0000256" key="12">
    <source>
        <dbReference type="ARBA" id="ARBA00023136"/>
    </source>
</evidence>
<dbReference type="GO" id="GO:0005506">
    <property type="term" value="F:iron ion binding"/>
    <property type="evidence" value="ECO:0007669"/>
    <property type="project" value="InterPro"/>
</dbReference>
<evidence type="ECO:0000256" key="1">
    <source>
        <dbReference type="ARBA" id="ARBA00001971"/>
    </source>
</evidence>
<evidence type="ECO:0000256" key="10">
    <source>
        <dbReference type="ARBA" id="ARBA00023004"/>
    </source>
</evidence>
<dbReference type="Gene3D" id="1.10.630.10">
    <property type="entry name" value="Cytochrome P450"/>
    <property type="match status" value="1"/>
</dbReference>
<evidence type="ECO:0000256" key="7">
    <source>
        <dbReference type="ARBA" id="ARBA00022824"/>
    </source>
</evidence>
<feature type="binding site" description="axial binding residue" evidence="13">
    <location>
        <position position="457"/>
    </location>
    <ligand>
        <name>heme</name>
        <dbReference type="ChEBI" id="CHEBI:30413"/>
    </ligand>
    <ligandPart>
        <name>Fe</name>
        <dbReference type="ChEBI" id="CHEBI:18248"/>
    </ligandPart>
</feature>
<gene>
    <name evidence="16" type="ORF">PSYICH_LOCUS5628</name>
</gene>
<dbReference type="PROSITE" id="PS00086">
    <property type="entry name" value="CYTOCHROME_P450"/>
    <property type="match status" value="1"/>
</dbReference>
<keyword evidence="17" id="KW-1185">Reference proteome</keyword>
<evidence type="ECO:0000256" key="5">
    <source>
        <dbReference type="ARBA" id="ARBA00022617"/>
    </source>
</evidence>
<evidence type="ECO:0000256" key="14">
    <source>
        <dbReference type="RuleBase" id="RU000461"/>
    </source>
</evidence>
<name>A0A9P0CM23_9CUCU</name>
<accession>A0A9P0CM23</accession>
<keyword evidence="10 13" id="KW-0408">Iron</keyword>
<reference evidence="16" key="1">
    <citation type="submission" date="2022-01" db="EMBL/GenBank/DDBJ databases">
        <authorList>
            <person name="King R."/>
        </authorList>
    </citation>
    <scope>NUCLEOTIDE SEQUENCE</scope>
</reference>
<dbReference type="OrthoDB" id="2789670at2759"/>
<sequence>MSIITSNIIYDLVGLVIVITALTIVILYYKRAFNYWKNRNVPYLEATIPWGTLAAPHRRIVSLGEEITNIYKEAKIKGWKHFGFYILGSPIFMTTDLDTIKCILTKDFSHFVDRGINVNEKAEPITAHLFAIGGKKWRNLRTKFTPTFTSGKMRNMFQTLTDCGVKLEQYILKEVSYHEPFDIKNILGNFSTDIIGSCAFGLECNSFKDPNNPFRLMGNRIFNRTKLENLKFTITMNFPSLARLLRFKQLDPTLTEFFTKVVVDSVKYREKNNVQRQDFLQLLIDMKNNKDGSEQPGDGNTLTIDEMVAQCFVFFIAGFETSSTTMTFVLYELSKHPKIQEKVREEIVCILKKHNGAVTYDSLSEMKYLRQVIDETLRKYPALPFITRKCVEDYVVPGTNVKIEKSVRVFIPIRGIHYDQDYYENPEVFDPERFTDENKQNRNSYAFIPFGEGPRICIGMRFGIMQSKVGLVSILKNFKVTLNKKTKEPLVFSTNSIIPQVKGGVWLNLEKI</sequence>
<evidence type="ECO:0000256" key="9">
    <source>
        <dbReference type="ARBA" id="ARBA00023002"/>
    </source>
</evidence>
<evidence type="ECO:0000313" key="17">
    <source>
        <dbReference type="Proteomes" id="UP001153636"/>
    </source>
</evidence>
<evidence type="ECO:0000256" key="4">
    <source>
        <dbReference type="ARBA" id="ARBA00010617"/>
    </source>
</evidence>
<evidence type="ECO:0000256" key="8">
    <source>
        <dbReference type="ARBA" id="ARBA00022848"/>
    </source>
</evidence>
<evidence type="ECO:0000256" key="15">
    <source>
        <dbReference type="SAM" id="Phobius"/>
    </source>
</evidence>
<dbReference type="PANTHER" id="PTHR24292">
    <property type="entry name" value="CYTOCHROME P450"/>
    <property type="match status" value="1"/>
</dbReference>
<proteinExistence type="inferred from homology"/>
<comment type="cofactor">
    <cofactor evidence="1 13">
        <name>heme</name>
        <dbReference type="ChEBI" id="CHEBI:30413"/>
    </cofactor>
</comment>
<protein>
    <recommendedName>
        <fullName evidence="18">Cytochrome P450</fullName>
    </recommendedName>
</protein>
<keyword evidence="12 15" id="KW-0472">Membrane</keyword>
<dbReference type="FunFam" id="1.10.630.10:FF:000042">
    <property type="entry name" value="Cytochrome P450"/>
    <property type="match status" value="1"/>
</dbReference>
<dbReference type="InterPro" id="IPR050476">
    <property type="entry name" value="Insect_CytP450_Detox"/>
</dbReference>
<dbReference type="GO" id="GO:0016705">
    <property type="term" value="F:oxidoreductase activity, acting on paired donors, with incorporation or reduction of molecular oxygen"/>
    <property type="evidence" value="ECO:0007669"/>
    <property type="project" value="InterPro"/>
</dbReference>
<keyword evidence="9 14" id="KW-0560">Oxidoreductase</keyword>
<organism evidence="16 17">
    <name type="scientific">Psylliodes chrysocephalus</name>
    <dbReference type="NCBI Taxonomy" id="3402493"/>
    <lineage>
        <taxon>Eukaryota</taxon>
        <taxon>Metazoa</taxon>
        <taxon>Ecdysozoa</taxon>
        <taxon>Arthropoda</taxon>
        <taxon>Hexapoda</taxon>
        <taxon>Insecta</taxon>
        <taxon>Pterygota</taxon>
        <taxon>Neoptera</taxon>
        <taxon>Endopterygota</taxon>
        <taxon>Coleoptera</taxon>
        <taxon>Polyphaga</taxon>
        <taxon>Cucujiformia</taxon>
        <taxon>Chrysomeloidea</taxon>
        <taxon>Chrysomelidae</taxon>
        <taxon>Galerucinae</taxon>
        <taxon>Alticini</taxon>
        <taxon>Psylliodes</taxon>
    </lineage>
</organism>
<keyword evidence="5 13" id="KW-0349">Heme</keyword>
<dbReference type="EMBL" id="OV651829">
    <property type="protein sequence ID" value="CAH1104624.1"/>
    <property type="molecule type" value="Genomic_DNA"/>
</dbReference>
<dbReference type="AlphaFoldDB" id="A0A9P0CM23"/>
<evidence type="ECO:0000256" key="3">
    <source>
        <dbReference type="ARBA" id="ARBA00004406"/>
    </source>
</evidence>
<dbReference type="InterPro" id="IPR017972">
    <property type="entry name" value="Cyt_P450_CS"/>
</dbReference>
<dbReference type="SUPFAM" id="SSF48264">
    <property type="entry name" value="Cytochrome P450"/>
    <property type="match status" value="1"/>
</dbReference>